<organism evidence="1 2">
    <name type="scientific">Rothia mucilaginosa</name>
    <dbReference type="NCBI Taxonomy" id="43675"/>
    <lineage>
        <taxon>Bacteria</taxon>
        <taxon>Bacillati</taxon>
        <taxon>Actinomycetota</taxon>
        <taxon>Actinomycetes</taxon>
        <taxon>Micrococcales</taxon>
        <taxon>Micrococcaceae</taxon>
        <taxon>Rothia</taxon>
    </lineage>
</organism>
<proteinExistence type="predicted"/>
<evidence type="ECO:0000313" key="2">
    <source>
        <dbReference type="Proteomes" id="UP000218628"/>
    </source>
</evidence>
<dbReference type="AlphaFoldDB" id="A0A291DFU3"/>
<evidence type="ECO:0000313" key="1">
    <source>
        <dbReference type="EMBL" id="ATF63318.1"/>
    </source>
</evidence>
<reference evidence="2" key="1">
    <citation type="submission" date="2017-09" db="EMBL/GenBank/DDBJ databases">
        <title>FDA dAtabase for Regulatory Grade micrObial Sequences (FDA-ARGOS): Supporting development and validation of Infectious Disease Dx tests.</title>
        <authorList>
            <person name="Minogue T."/>
            <person name="Wolcott M."/>
            <person name="Wasieloski L."/>
            <person name="Aguilar W."/>
            <person name="Moore D."/>
            <person name="Tallon L."/>
            <person name="Sadzewicz L."/>
            <person name="Ott S."/>
            <person name="Zhao X."/>
            <person name="Nagaraj S."/>
            <person name="Vavikolanu K."/>
            <person name="Aluvathingal J."/>
            <person name="Nadendla S."/>
            <person name="Sichtig H."/>
        </authorList>
    </citation>
    <scope>NUCLEOTIDE SEQUENCE [LARGE SCALE GENOMIC DNA]</scope>
    <source>
        <strain evidence="2">FDAARGOS_369</strain>
    </source>
</reference>
<name>A0A291DFU3_9MICC</name>
<accession>A0A291DFU3</accession>
<dbReference type="EMBL" id="CP023510">
    <property type="protein sequence ID" value="ATF63318.1"/>
    <property type="molecule type" value="Genomic_DNA"/>
</dbReference>
<protein>
    <submittedName>
        <fullName evidence="1">Uncharacterized protein</fullName>
    </submittedName>
</protein>
<dbReference type="Proteomes" id="UP000218628">
    <property type="component" value="Chromosome"/>
</dbReference>
<sequence length="93" mass="9837">MGILEEGRKLAQRSLTFGIISVVLILLTFLLPYTLLGSFILGILGILSARDAECHGVPAKAGHILSWIGVILPIALSVLAAIALLMLVFTLKG</sequence>
<gene>
    <name evidence="1" type="ORF">CO690_06350</name>
</gene>